<sequence length="92" mass="10550">MVDYTTDEAVLAGLLNDHCLVVHRLPLRMERDYVLTTKFGSQFTTSESENYSYWSKPSQRRPWPAPGRNTAHLAHTGPDELPQQGLMRYLAD</sequence>
<evidence type="ECO:0000313" key="2">
    <source>
        <dbReference type="EMBL" id="SFQ79495.1"/>
    </source>
</evidence>
<dbReference type="EMBL" id="FOXS01000008">
    <property type="protein sequence ID" value="SFQ79495.1"/>
    <property type="molecule type" value="Genomic_DNA"/>
</dbReference>
<evidence type="ECO:0000313" key="3">
    <source>
        <dbReference type="Proteomes" id="UP000199029"/>
    </source>
</evidence>
<protein>
    <submittedName>
        <fullName evidence="2">Uncharacterized protein</fullName>
    </submittedName>
</protein>
<proteinExistence type="predicted"/>
<organism evidence="2 3">
    <name type="scientific">Hymenobacter arizonensis</name>
    <name type="common">Siccationidurans arizonensis</name>
    <dbReference type="NCBI Taxonomy" id="1227077"/>
    <lineage>
        <taxon>Bacteria</taxon>
        <taxon>Pseudomonadati</taxon>
        <taxon>Bacteroidota</taxon>
        <taxon>Cytophagia</taxon>
        <taxon>Cytophagales</taxon>
        <taxon>Hymenobacteraceae</taxon>
        <taxon>Hymenobacter</taxon>
    </lineage>
</organism>
<keyword evidence="3" id="KW-1185">Reference proteome</keyword>
<gene>
    <name evidence="2" type="ORF">SAMN04515668_4449</name>
</gene>
<feature type="region of interest" description="Disordered" evidence="1">
    <location>
        <begin position="54"/>
        <end position="85"/>
    </location>
</feature>
<name>A0A1I6BEV2_HYMAR</name>
<dbReference type="AlphaFoldDB" id="A0A1I6BEV2"/>
<accession>A0A1I6BEV2</accession>
<evidence type="ECO:0000256" key="1">
    <source>
        <dbReference type="SAM" id="MobiDB-lite"/>
    </source>
</evidence>
<reference evidence="3" key="1">
    <citation type="submission" date="2016-10" db="EMBL/GenBank/DDBJ databases">
        <authorList>
            <person name="Varghese N."/>
            <person name="Submissions S."/>
        </authorList>
    </citation>
    <scope>NUCLEOTIDE SEQUENCE [LARGE SCALE GENOMIC DNA]</scope>
    <source>
        <strain evidence="3">OR362-8,ATCC BAA-1266,JCM 13504</strain>
    </source>
</reference>
<dbReference type="Proteomes" id="UP000199029">
    <property type="component" value="Unassembled WGS sequence"/>
</dbReference>